<dbReference type="PANTHER" id="PTHR43280">
    <property type="entry name" value="ARAC-FAMILY TRANSCRIPTIONAL REGULATOR"/>
    <property type="match status" value="1"/>
</dbReference>
<keyword evidence="2" id="KW-0238">DNA-binding</keyword>
<dbReference type="SUPFAM" id="SSF46689">
    <property type="entry name" value="Homeodomain-like"/>
    <property type="match status" value="2"/>
</dbReference>
<dbReference type="Gene3D" id="3.40.50.2300">
    <property type="match status" value="1"/>
</dbReference>
<sequence>MKILVVDDETLIRESIVTLLSAIGRFDVEEARDGIEAFETIGRERPDIVIADIRMPGMDGHALLAKVKEMKWDALFIFVSGYDVFEYARQAVRLGAFGYLLKPIKDQELKEALAQAMEQRAYGRQERQRLSRMESAMNQGIHFMRKHFLLELARGSVLSDRYIQDKFGELNIHLPASAFTVLYLSIDDYKSRVSELGSKEKETLKFSLENIALEILTDRGVIAYSFELEDGLGILTNYAPDHPAADPDRFYELCAEINRCISRFTKITATIGIGAEVDHWRKIRPSFESAEQAVMQRMVQGMNRVIRRQEAASEAQGFNAISLKKEQALIRIFEQGDETAALQFIEELFAPFRAAGVIDVNRLMKLHFQLIMLQFKILRHLGFDPEGTLGDEFALYSQVNACPDIDAVVQWFASKTGVCFELVRAKQDKGHSHLIDKAKAYIHQNFSKEITLESLADHVHLSPPYLSKLFKEEAGENFSAYLLNYRMGVACELLREGVHKAHQVAEMVGFQNEKYFFKVFKREIGLTPSEYRNL</sequence>
<evidence type="ECO:0000313" key="8">
    <source>
        <dbReference type="Proteomes" id="UP001153387"/>
    </source>
</evidence>
<keyword evidence="3" id="KW-0804">Transcription</keyword>
<dbReference type="EMBL" id="JAPDHZ010000003">
    <property type="protein sequence ID" value="MDG0792184.1"/>
    <property type="molecule type" value="Genomic_DNA"/>
</dbReference>
<dbReference type="SUPFAM" id="SSF52172">
    <property type="entry name" value="CheY-like"/>
    <property type="match status" value="1"/>
</dbReference>
<feature type="domain" description="Response regulatory" evidence="6">
    <location>
        <begin position="2"/>
        <end position="117"/>
    </location>
</feature>
<keyword evidence="4" id="KW-0597">Phosphoprotein</keyword>
<evidence type="ECO:0000256" key="1">
    <source>
        <dbReference type="ARBA" id="ARBA00023015"/>
    </source>
</evidence>
<protein>
    <submittedName>
        <fullName evidence="7">Response regulator</fullName>
    </submittedName>
</protein>
<reference evidence="7 8" key="1">
    <citation type="submission" date="2022-10" db="EMBL/GenBank/DDBJ databases">
        <title>Comparative genomic analysis of Cohnella hashimotonis sp. nov., isolated from the International Space Station.</title>
        <authorList>
            <person name="Simpson A."/>
            <person name="Venkateswaran K."/>
        </authorList>
    </citation>
    <scope>NUCLEOTIDE SEQUENCE [LARGE SCALE GENOMIC DNA]</scope>
    <source>
        <strain evidence="7 8">DSM 18997</strain>
    </source>
</reference>
<dbReference type="Proteomes" id="UP001153387">
    <property type="component" value="Unassembled WGS sequence"/>
</dbReference>
<gene>
    <name evidence="7" type="ORF">OMP38_15905</name>
</gene>
<dbReference type="InterPro" id="IPR009057">
    <property type="entry name" value="Homeodomain-like_sf"/>
</dbReference>
<evidence type="ECO:0000259" key="5">
    <source>
        <dbReference type="PROSITE" id="PS01124"/>
    </source>
</evidence>
<evidence type="ECO:0000256" key="2">
    <source>
        <dbReference type="ARBA" id="ARBA00023125"/>
    </source>
</evidence>
<organism evidence="7 8">
    <name type="scientific">Cohnella ginsengisoli</name>
    <dbReference type="NCBI Taxonomy" id="425004"/>
    <lineage>
        <taxon>Bacteria</taxon>
        <taxon>Bacillati</taxon>
        <taxon>Bacillota</taxon>
        <taxon>Bacilli</taxon>
        <taxon>Bacillales</taxon>
        <taxon>Paenibacillaceae</taxon>
        <taxon>Cohnella</taxon>
    </lineage>
</organism>
<dbReference type="InterPro" id="IPR018060">
    <property type="entry name" value="HTH_AraC"/>
</dbReference>
<feature type="modified residue" description="4-aspartylphosphate" evidence="4">
    <location>
        <position position="52"/>
    </location>
</feature>
<dbReference type="PRINTS" id="PR00032">
    <property type="entry name" value="HTHARAC"/>
</dbReference>
<dbReference type="CDD" id="cd17536">
    <property type="entry name" value="REC_YesN-like"/>
    <property type="match status" value="1"/>
</dbReference>
<dbReference type="Pfam" id="PF00072">
    <property type="entry name" value="Response_reg"/>
    <property type="match status" value="1"/>
</dbReference>
<dbReference type="RefSeq" id="WP_277566003.1">
    <property type="nucleotide sequence ID" value="NZ_JAPDHZ010000003.1"/>
</dbReference>
<dbReference type="SMART" id="SM00448">
    <property type="entry name" value="REC"/>
    <property type="match status" value="1"/>
</dbReference>
<evidence type="ECO:0000313" key="7">
    <source>
        <dbReference type="EMBL" id="MDG0792184.1"/>
    </source>
</evidence>
<name>A0A9X4QMM0_9BACL</name>
<evidence type="ECO:0000259" key="6">
    <source>
        <dbReference type="PROSITE" id="PS50110"/>
    </source>
</evidence>
<dbReference type="SMART" id="SM00342">
    <property type="entry name" value="HTH_ARAC"/>
    <property type="match status" value="1"/>
</dbReference>
<dbReference type="PROSITE" id="PS50110">
    <property type="entry name" value="RESPONSE_REGULATORY"/>
    <property type="match status" value="1"/>
</dbReference>
<dbReference type="PANTHER" id="PTHR43280:SF10">
    <property type="entry name" value="REGULATORY PROTEIN POCR"/>
    <property type="match status" value="1"/>
</dbReference>
<dbReference type="GO" id="GO:0000160">
    <property type="term" value="P:phosphorelay signal transduction system"/>
    <property type="evidence" value="ECO:0007669"/>
    <property type="project" value="InterPro"/>
</dbReference>
<dbReference type="Pfam" id="PF12833">
    <property type="entry name" value="HTH_18"/>
    <property type="match status" value="1"/>
</dbReference>
<keyword evidence="1" id="KW-0805">Transcription regulation</keyword>
<evidence type="ECO:0000256" key="4">
    <source>
        <dbReference type="PROSITE-ProRule" id="PRU00169"/>
    </source>
</evidence>
<dbReference type="AlphaFoldDB" id="A0A9X4QMM0"/>
<dbReference type="InterPro" id="IPR020449">
    <property type="entry name" value="Tscrpt_reg_AraC-type_HTH"/>
</dbReference>
<accession>A0A9X4QMM0</accession>
<dbReference type="GO" id="GO:0003700">
    <property type="term" value="F:DNA-binding transcription factor activity"/>
    <property type="evidence" value="ECO:0007669"/>
    <property type="project" value="InterPro"/>
</dbReference>
<proteinExistence type="predicted"/>
<feature type="domain" description="HTH araC/xylS-type" evidence="5">
    <location>
        <begin position="436"/>
        <end position="534"/>
    </location>
</feature>
<comment type="caution">
    <text evidence="7">The sequence shown here is derived from an EMBL/GenBank/DDBJ whole genome shotgun (WGS) entry which is preliminary data.</text>
</comment>
<evidence type="ECO:0000256" key="3">
    <source>
        <dbReference type="ARBA" id="ARBA00023163"/>
    </source>
</evidence>
<dbReference type="GO" id="GO:0043565">
    <property type="term" value="F:sequence-specific DNA binding"/>
    <property type="evidence" value="ECO:0007669"/>
    <property type="project" value="InterPro"/>
</dbReference>
<keyword evidence="8" id="KW-1185">Reference proteome</keyword>
<dbReference type="InterPro" id="IPR001789">
    <property type="entry name" value="Sig_transdc_resp-reg_receiver"/>
</dbReference>
<dbReference type="InterPro" id="IPR011006">
    <property type="entry name" value="CheY-like_superfamily"/>
</dbReference>
<dbReference type="PROSITE" id="PS01124">
    <property type="entry name" value="HTH_ARAC_FAMILY_2"/>
    <property type="match status" value="1"/>
</dbReference>
<dbReference type="Gene3D" id="1.10.10.60">
    <property type="entry name" value="Homeodomain-like"/>
    <property type="match status" value="2"/>
</dbReference>